<dbReference type="EMBL" id="CP041690">
    <property type="protein sequence ID" value="QEE20330.1"/>
    <property type="molecule type" value="Genomic_DNA"/>
</dbReference>
<dbReference type="AlphaFoldDB" id="A0A5B9DM24"/>
<sequence>MTTTPDAPIDLVAFSGNAHRPSRSRALTELISNRIGQQVRARIRQFDIVDANPGLGAALSREQLSPEALAIVEAVENADVLVVSSPVYKGSYTGLFKHFFDFVDPTALIGKPVVIAATGGGPRHSLVVEHQLRPLFGFFSALTIPTSIYAEDKSFEDFRQVDPGILARIDLAASQTALIVSAQRQNRLPKPSETPEDPESGATTDCIDTDREFND</sequence>
<dbReference type="InterPro" id="IPR029039">
    <property type="entry name" value="Flavoprotein-like_sf"/>
</dbReference>
<name>A0A5B9DM24_9HYPH</name>
<dbReference type="Pfam" id="PF03358">
    <property type="entry name" value="FMN_red"/>
    <property type="match status" value="1"/>
</dbReference>
<dbReference type="OrthoDB" id="1643408at2"/>
<dbReference type="PANTHER" id="PTHR43408">
    <property type="entry name" value="FMN REDUCTASE (NADPH)"/>
    <property type="match status" value="1"/>
</dbReference>
<evidence type="ECO:0000313" key="7">
    <source>
        <dbReference type="Proteomes" id="UP000321062"/>
    </source>
</evidence>
<dbReference type="InterPro" id="IPR005025">
    <property type="entry name" value="FMN_Rdtase-like_dom"/>
</dbReference>
<dbReference type="Proteomes" id="UP000321062">
    <property type="component" value="Chromosome"/>
</dbReference>
<evidence type="ECO:0000256" key="1">
    <source>
        <dbReference type="ARBA" id="ARBA00005990"/>
    </source>
</evidence>
<evidence type="ECO:0000256" key="2">
    <source>
        <dbReference type="ARBA" id="ARBA00022630"/>
    </source>
</evidence>
<gene>
    <name evidence="6" type="primary">msuE</name>
    <name evidence="6" type="ORF">FNA67_09155</name>
</gene>
<accession>A0A5B9DM24</accession>
<feature type="domain" description="NADPH-dependent FMN reductase-like" evidence="5">
    <location>
        <begin position="11"/>
        <end position="153"/>
    </location>
</feature>
<evidence type="ECO:0000256" key="4">
    <source>
        <dbReference type="ARBA" id="ARBA00023002"/>
    </source>
</evidence>
<keyword evidence="2" id="KW-0285">Flavoprotein</keyword>
<dbReference type="PANTHER" id="PTHR43408:SF2">
    <property type="entry name" value="FMN REDUCTASE (NADPH)"/>
    <property type="match status" value="1"/>
</dbReference>
<dbReference type="RefSeq" id="WP_147655827.1">
    <property type="nucleotide sequence ID" value="NZ_BMFM01000001.1"/>
</dbReference>
<organism evidence="6 7">
    <name type="scientific">Paradevosia tibetensis</name>
    <dbReference type="NCBI Taxonomy" id="1447062"/>
    <lineage>
        <taxon>Bacteria</taxon>
        <taxon>Pseudomonadati</taxon>
        <taxon>Pseudomonadota</taxon>
        <taxon>Alphaproteobacteria</taxon>
        <taxon>Hyphomicrobiales</taxon>
        <taxon>Devosiaceae</taxon>
        <taxon>Paradevosia</taxon>
    </lineage>
</organism>
<comment type="similarity">
    <text evidence="1">Belongs to the SsuE family.</text>
</comment>
<dbReference type="KEGG" id="yti:FNA67_09155"/>
<keyword evidence="7" id="KW-1185">Reference proteome</keyword>
<keyword evidence="3" id="KW-0288">FMN</keyword>
<dbReference type="InterPro" id="IPR051814">
    <property type="entry name" value="NAD(P)H-dep_FMN_reductase"/>
</dbReference>
<dbReference type="GO" id="GO:0016491">
    <property type="term" value="F:oxidoreductase activity"/>
    <property type="evidence" value="ECO:0007669"/>
    <property type="project" value="UniProtKB-KW"/>
</dbReference>
<dbReference type="Gene3D" id="3.40.50.360">
    <property type="match status" value="1"/>
</dbReference>
<protein>
    <submittedName>
        <fullName evidence="6">FMN reductase</fullName>
    </submittedName>
</protein>
<evidence type="ECO:0000256" key="3">
    <source>
        <dbReference type="ARBA" id="ARBA00022643"/>
    </source>
</evidence>
<proteinExistence type="inferred from homology"/>
<dbReference type="InterPro" id="IPR019912">
    <property type="entry name" value="FMN_Rdtase_MsuE-like"/>
</dbReference>
<evidence type="ECO:0000259" key="5">
    <source>
        <dbReference type="Pfam" id="PF03358"/>
    </source>
</evidence>
<dbReference type="SUPFAM" id="SSF52218">
    <property type="entry name" value="Flavoproteins"/>
    <property type="match status" value="1"/>
</dbReference>
<keyword evidence="4" id="KW-0560">Oxidoreductase</keyword>
<reference evidence="6 7" key="1">
    <citation type="journal article" date="2015" name="Int. J. Syst. Evol. Microbiol.">
        <title>Youhaiella tibetensis gen. nov., sp. nov., isolated from subsurface sediment.</title>
        <authorList>
            <person name="Wang Y.X."/>
            <person name="Huang F.Q."/>
            <person name="Nogi Y."/>
            <person name="Pang S.J."/>
            <person name="Wang P.K."/>
            <person name="Lv J."/>
        </authorList>
    </citation>
    <scope>NUCLEOTIDE SEQUENCE [LARGE SCALE GENOMIC DNA]</scope>
    <source>
        <strain evidence="7">fig4</strain>
    </source>
</reference>
<dbReference type="NCBIfam" id="TIGR03566">
    <property type="entry name" value="FMN_reduc_MsuE"/>
    <property type="match status" value="1"/>
</dbReference>
<evidence type="ECO:0000313" key="6">
    <source>
        <dbReference type="EMBL" id="QEE20330.1"/>
    </source>
</evidence>